<keyword evidence="1" id="KW-1133">Transmembrane helix</keyword>
<accession>K4IK18</accession>
<reference evidence="2" key="1">
    <citation type="submission" date="2006-03" db="EMBL/GenBank/DDBJ databases">
        <authorList>
            <person name="Bowman J."/>
            <person name="Ferriera S."/>
            <person name="Johnson J."/>
            <person name="Kravitz S."/>
            <person name="Halpern A."/>
            <person name="Remington K."/>
            <person name="Beeson K."/>
            <person name="Tran B."/>
            <person name="Rogers Y.-H."/>
            <person name="Friedman R."/>
            <person name="Venter J.C."/>
        </authorList>
    </citation>
    <scope>NUCLEOTIDE SEQUENCE [LARGE SCALE GENOMIC DNA]</scope>
    <source>
        <strain evidence="2">ATCC 700755</strain>
    </source>
</reference>
<dbReference type="RefSeq" id="WP_015025699.1">
    <property type="nucleotide sequence ID" value="NC_018721.1"/>
</dbReference>
<dbReference type="HOGENOM" id="CLU_2737146_0_0_10"/>
<name>K4IK18_PSYTT</name>
<dbReference type="KEGG" id="ptq:P700755_003540"/>
<proteinExistence type="predicted"/>
<keyword evidence="3" id="KW-1185">Reference proteome</keyword>
<evidence type="ECO:0000313" key="3">
    <source>
        <dbReference type="Proteomes" id="UP000008514"/>
    </source>
</evidence>
<dbReference type="Proteomes" id="UP000008514">
    <property type="component" value="Chromosome"/>
</dbReference>
<keyword evidence="1" id="KW-0472">Membrane</keyword>
<evidence type="ECO:0000256" key="1">
    <source>
        <dbReference type="SAM" id="Phobius"/>
    </source>
</evidence>
<reference evidence="2" key="2">
    <citation type="submission" date="2012-09" db="EMBL/GenBank/DDBJ databases">
        <title>The complete sequence of Psychroflexus torquis an extreme psychrophile from sea-ice that is stimulated by light.</title>
        <authorList>
            <person name="Feng S."/>
            <person name="Powell S.M."/>
            <person name="Bowman J.P."/>
        </authorList>
    </citation>
    <scope>NUCLEOTIDE SEQUENCE [LARGE SCALE GENOMIC DNA]</scope>
    <source>
        <strain evidence="2">ATCC 700755</strain>
    </source>
</reference>
<dbReference type="EMBL" id="CP003879">
    <property type="protein sequence ID" value="AFU70153.1"/>
    <property type="molecule type" value="Genomic_DNA"/>
</dbReference>
<evidence type="ECO:0000313" key="2">
    <source>
        <dbReference type="EMBL" id="AFU70153.1"/>
    </source>
</evidence>
<gene>
    <name evidence="2" type="ordered locus">P700755_003540</name>
</gene>
<protein>
    <submittedName>
        <fullName evidence="2">Uncharacterized protein</fullName>
    </submittedName>
</protein>
<feature type="transmembrane region" description="Helical" evidence="1">
    <location>
        <begin position="14"/>
        <end position="32"/>
    </location>
</feature>
<keyword evidence="1" id="KW-0812">Transmembrane</keyword>
<dbReference type="AlphaFoldDB" id="K4IK18"/>
<organism evidence="2 3">
    <name type="scientific">Psychroflexus torquis (strain ATCC 700755 / CIP 106069 / ACAM 623)</name>
    <dbReference type="NCBI Taxonomy" id="313595"/>
    <lineage>
        <taxon>Bacteria</taxon>
        <taxon>Pseudomonadati</taxon>
        <taxon>Bacteroidota</taxon>
        <taxon>Flavobacteriia</taxon>
        <taxon>Flavobacteriales</taxon>
        <taxon>Flavobacteriaceae</taxon>
        <taxon>Psychroflexus</taxon>
    </lineage>
</organism>
<sequence length="71" mass="8301">MIEKIRNLTLNKRIIFFVIALALWFVIIKMLIGNDTGHQQQINTETILIVSGFFITGLYVVFFRNIKKTDK</sequence>
<feature type="transmembrane region" description="Helical" evidence="1">
    <location>
        <begin position="47"/>
        <end position="66"/>
    </location>
</feature>